<reference evidence="14" key="1">
    <citation type="submission" date="2016-02" db="EMBL/GenBank/DDBJ databases">
        <authorList>
            <person name="Rodrigo-Torres Lidia"/>
            <person name="Arahal R.David."/>
        </authorList>
    </citation>
    <scope>NUCLEOTIDE SEQUENCE [LARGE SCALE GENOMIC DNA]</scope>
    <source>
        <strain evidence="14">CECT 8713</strain>
    </source>
</reference>
<dbReference type="PANTHER" id="PTHR30386:SF26">
    <property type="entry name" value="TRANSPORT PROTEIN COMB"/>
    <property type="match status" value="1"/>
</dbReference>
<keyword evidence="14" id="KW-1185">Reference proteome</keyword>
<feature type="domain" description="AprE-like long alpha-helical hairpin" evidence="11">
    <location>
        <begin position="203"/>
        <end position="357"/>
    </location>
</feature>
<dbReference type="Pfam" id="PF25994">
    <property type="entry name" value="HH_AprE"/>
    <property type="match status" value="1"/>
</dbReference>
<organism evidence="13 14">
    <name type="scientific">Grimontia marina</name>
    <dbReference type="NCBI Taxonomy" id="646534"/>
    <lineage>
        <taxon>Bacteria</taxon>
        <taxon>Pseudomonadati</taxon>
        <taxon>Pseudomonadota</taxon>
        <taxon>Gammaproteobacteria</taxon>
        <taxon>Vibrionales</taxon>
        <taxon>Vibrionaceae</taxon>
        <taxon>Grimontia</taxon>
    </lineage>
</organism>
<dbReference type="Gene3D" id="2.40.50.100">
    <property type="match status" value="1"/>
</dbReference>
<keyword evidence="4 9" id="KW-1003">Cell membrane</keyword>
<feature type="transmembrane region" description="Helical" evidence="9">
    <location>
        <begin position="81"/>
        <end position="99"/>
    </location>
</feature>
<dbReference type="GO" id="GO:0005886">
    <property type="term" value="C:plasma membrane"/>
    <property type="evidence" value="ECO:0007669"/>
    <property type="project" value="UniProtKB-SubCell"/>
</dbReference>
<evidence type="ECO:0000259" key="11">
    <source>
        <dbReference type="Pfam" id="PF25994"/>
    </source>
</evidence>
<comment type="caution">
    <text evidence="9">Lacks conserved residue(s) required for the propagation of feature annotation.</text>
</comment>
<dbReference type="InterPro" id="IPR050739">
    <property type="entry name" value="MFP"/>
</dbReference>
<dbReference type="GO" id="GO:0009306">
    <property type="term" value="P:protein secretion"/>
    <property type="evidence" value="ECO:0007669"/>
    <property type="project" value="InterPro"/>
</dbReference>
<dbReference type="Gene3D" id="2.40.30.170">
    <property type="match status" value="1"/>
</dbReference>
<evidence type="ECO:0000256" key="7">
    <source>
        <dbReference type="ARBA" id="ARBA00022989"/>
    </source>
</evidence>
<dbReference type="PANTHER" id="PTHR30386">
    <property type="entry name" value="MEMBRANE FUSION SUBUNIT OF EMRAB-TOLC MULTIDRUG EFFLUX PUMP"/>
    <property type="match status" value="1"/>
</dbReference>
<dbReference type="PRINTS" id="PR01490">
    <property type="entry name" value="RTXTOXIND"/>
</dbReference>
<gene>
    <name evidence="13" type="primary">prsE_5</name>
    <name evidence="13" type="ORF">GMA8713_04243</name>
</gene>
<evidence type="ECO:0000256" key="2">
    <source>
        <dbReference type="ARBA" id="ARBA00009477"/>
    </source>
</evidence>
<keyword evidence="10" id="KW-0175">Coiled coil</keyword>
<accession>A0A128FHD8</accession>
<feature type="coiled-coil region" evidence="10">
    <location>
        <begin position="215"/>
        <end position="308"/>
    </location>
</feature>
<dbReference type="SUPFAM" id="SSF56954">
    <property type="entry name" value="Outer membrane efflux proteins (OEP)"/>
    <property type="match status" value="1"/>
</dbReference>
<evidence type="ECO:0000256" key="9">
    <source>
        <dbReference type="RuleBase" id="RU365093"/>
    </source>
</evidence>
<evidence type="ECO:0000256" key="5">
    <source>
        <dbReference type="ARBA" id="ARBA00022519"/>
    </source>
</evidence>
<keyword evidence="3 9" id="KW-0813">Transport</keyword>
<keyword evidence="7 9" id="KW-1133">Transmembrane helix</keyword>
<dbReference type="PROSITE" id="PS00543">
    <property type="entry name" value="HLYD_FAMILY"/>
    <property type="match status" value="1"/>
</dbReference>
<keyword evidence="8 9" id="KW-0472">Membrane</keyword>
<evidence type="ECO:0000256" key="4">
    <source>
        <dbReference type="ARBA" id="ARBA00022475"/>
    </source>
</evidence>
<evidence type="ECO:0000256" key="10">
    <source>
        <dbReference type="SAM" id="Coils"/>
    </source>
</evidence>
<comment type="similarity">
    <text evidence="2 9">Belongs to the membrane fusion protein (MFP) (TC 8.A.1) family.</text>
</comment>
<evidence type="ECO:0000256" key="1">
    <source>
        <dbReference type="ARBA" id="ARBA00004377"/>
    </source>
</evidence>
<dbReference type="Gene3D" id="1.20.1600.10">
    <property type="entry name" value="Outer membrane efflux proteins (OEP)"/>
    <property type="match status" value="1"/>
</dbReference>
<keyword evidence="6 9" id="KW-0812">Transmembrane</keyword>
<dbReference type="InterPro" id="IPR058982">
    <property type="entry name" value="Beta-barrel_AprE"/>
</dbReference>
<evidence type="ECO:0000259" key="12">
    <source>
        <dbReference type="Pfam" id="PF26002"/>
    </source>
</evidence>
<dbReference type="InterPro" id="IPR058781">
    <property type="entry name" value="HH_AprE-like"/>
</dbReference>
<evidence type="ECO:0000313" key="13">
    <source>
        <dbReference type="EMBL" id="CZF86209.1"/>
    </source>
</evidence>
<sequence>MLILVTLLPISENLIDKLLFYEGVLAFLVCNSFCVFRFFLVGIVMTKPEKQGSKLPASEHLDYIDDKTAALLLSTPKSARVLLWVIALFISVSAIWAAFAELDKVTVGQGKVIPSSQLQVVQNLEGGLVKELLVREGDIVEKGQQLLLIDDTMFRSDFRERIQELTSLQGDAVTLKTLVGSVVVNSEVELDAWQGTVSINRVELEFDPKFVEEHRSVVSRQRAEYHEKLNNLQNQLSVTSQQIRQKQQELIETKARVQNLRQSYNYAREEYNITKPLADEGVVPQIDLLKLQRQVNDTKRELSSAELSLPSITSALQEAVFKHVDVALKFRGEQQERLNDVEDKLLAMTETRVTLADRVERTIVVSPVDGTIKKLHINTVGGVIQPGMDLVEIVPSEDNLLIEAKIAPQDIAFLRPGLEAIVKFSAYDFTIYGGLTGILETISADTIQDEEGKSFYLVKIRTESNNLGDGKELPIIPGMTASADIITGKRSVLDYLLKPILQAQKSALRE</sequence>
<dbReference type="EMBL" id="FIZY01000056">
    <property type="protein sequence ID" value="CZF86209.1"/>
    <property type="molecule type" value="Genomic_DNA"/>
</dbReference>
<evidence type="ECO:0000256" key="8">
    <source>
        <dbReference type="ARBA" id="ARBA00023136"/>
    </source>
</evidence>
<comment type="subcellular location">
    <subcellularLocation>
        <location evidence="1 9">Cell inner membrane</location>
        <topology evidence="1 9">Single-pass membrane protein</topology>
    </subcellularLocation>
</comment>
<name>A0A128FHD8_9GAMM</name>
<evidence type="ECO:0000256" key="3">
    <source>
        <dbReference type="ARBA" id="ARBA00022448"/>
    </source>
</evidence>
<protein>
    <recommendedName>
        <fullName evidence="9">Membrane fusion protein (MFP) family protein</fullName>
    </recommendedName>
</protein>
<proteinExistence type="inferred from homology"/>
<feature type="domain" description="AprE-like beta-barrel" evidence="12">
    <location>
        <begin position="400"/>
        <end position="488"/>
    </location>
</feature>
<evidence type="ECO:0000256" key="6">
    <source>
        <dbReference type="ARBA" id="ARBA00022692"/>
    </source>
</evidence>
<dbReference type="NCBIfam" id="TIGR01843">
    <property type="entry name" value="type_I_hlyD"/>
    <property type="match status" value="1"/>
</dbReference>
<keyword evidence="5 9" id="KW-0997">Cell inner membrane</keyword>
<dbReference type="Proteomes" id="UP000073601">
    <property type="component" value="Unassembled WGS sequence"/>
</dbReference>
<dbReference type="InterPro" id="IPR006144">
    <property type="entry name" value="Secretion_HlyD_CS"/>
</dbReference>
<dbReference type="AlphaFoldDB" id="A0A128FHD8"/>
<dbReference type="Pfam" id="PF26002">
    <property type="entry name" value="Beta-barrel_AprE"/>
    <property type="match status" value="1"/>
</dbReference>
<feature type="transmembrane region" description="Helical" evidence="9">
    <location>
        <begin position="20"/>
        <end position="45"/>
    </location>
</feature>
<dbReference type="InterPro" id="IPR010129">
    <property type="entry name" value="T1SS_HlyD"/>
</dbReference>
<evidence type="ECO:0000313" key="14">
    <source>
        <dbReference type="Proteomes" id="UP000073601"/>
    </source>
</evidence>
<dbReference type="SUPFAM" id="SSF111369">
    <property type="entry name" value="HlyD-like secretion proteins"/>
    <property type="match status" value="1"/>
</dbReference>